<organism evidence="1 2">
    <name type="scientific">Ambrosiozyma monospora</name>
    <name type="common">Yeast</name>
    <name type="synonym">Endomycopsis monosporus</name>
    <dbReference type="NCBI Taxonomy" id="43982"/>
    <lineage>
        <taxon>Eukaryota</taxon>
        <taxon>Fungi</taxon>
        <taxon>Dikarya</taxon>
        <taxon>Ascomycota</taxon>
        <taxon>Saccharomycotina</taxon>
        <taxon>Pichiomycetes</taxon>
        <taxon>Pichiales</taxon>
        <taxon>Pichiaceae</taxon>
        <taxon>Ambrosiozyma</taxon>
    </lineage>
</organism>
<comment type="caution">
    <text evidence="1">The sequence shown here is derived from an EMBL/GenBank/DDBJ whole genome shotgun (WGS) entry which is preliminary data.</text>
</comment>
<evidence type="ECO:0000313" key="2">
    <source>
        <dbReference type="Proteomes" id="UP001165064"/>
    </source>
</evidence>
<protein>
    <submittedName>
        <fullName evidence="1">Unnamed protein product</fullName>
    </submittedName>
</protein>
<sequence length="244" mass="28657">MVDRNGNWINGIEDRLRADQQAEKYTQTSTINSSVSPVTTTVQDNKTKDLQDALKSIQLQLQELQRKQDLKFSGYDSRIEDFTTQNEVKTGNLNSLLHEFLKQTALQNKQWKEERQQLVEVLKTVAGQKRKRGSSWDDYDDSDEDDRSSYSDYYDSDEDDRHQSRKKRRKADVYSKPRDTTRSKDKEEREYREYRRNKRNNEQAKDMLDLFQKSLQNANAVGDENVHLAHGVADKIGDLRKLDD</sequence>
<proteinExistence type="predicted"/>
<reference evidence="1" key="1">
    <citation type="submission" date="2023-04" db="EMBL/GenBank/DDBJ databases">
        <title>Ambrosiozyma monospora NBRC 10751.</title>
        <authorList>
            <person name="Ichikawa N."/>
            <person name="Sato H."/>
            <person name="Tonouchi N."/>
        </authorList>
    </citation>
    <scope>NUCLEOTIDE SEQUENCE</scope>
    <source>
        <strain evidence="1">NBRC 10751</strain>
    </source>
</reference>
<gene>
    <name evidence="1" type="ORF">Amon02_000396700</name>
</gene>
<accession>A0ACB5T1S6</accession>
<name>A0ACB5T1S6_AMBMO</name>
<evidence type="ECO:0000313" key="1">
    <source>
        <dbReference type="EMBL" id="GME79471.1"/>
    </source>
</evidence>
<dbReference type="EMBL" id="BSXS01002608">
    <property type="protein sequence ID" value="GME79471.1"/>
    <property type="molecule type" value="Genomic_DNA"/>
</dbReference>
<dbReference type="Proteomes" id="UP001165064">
    <property type="component" value="Unassembled WGS sequence"/>
</dbReference>
<keyword evidence="2" id="KW-1185">Reference proteome</keyword>